<dbReference type="SMART" id="SM00032">
    <property type="entry name" value="CCP"/>
    <property type="match status" value="2"/>
</dbReference>
<dbReference type="PANTHER" id="PTHR45785">
    <property type="entry name" value="COMPLEMENT FACTOR H-RELATED"/>
    <property type="match status" value="1"/>
</dbReference>
<dbReference type="GO" id="GO:0006956">
    <property type="term" value="P:complement activation"/>
    <property type="evidence" value="ECO:0007669"/>
    <property type="project" value="TreeGrafter"/>
</dbReference>
<dbReference type="CDD" id="cd00033">
    <property type="entry name" value="CCP"/>
    <property type="match status" value="1"/>
</dbReference>
<name>A0A0R3RMA5_9BILA</name>
<keyword evidence="2" id="KW-0732">Signal</keyword>
<evidence type="ECO:0000259" key="5">
    <source>
        <dbReference type="PROSITE" id="PS50923"/>
    </source>
</evidence>
<evidence type="ECO:0000256" key="3">
    <source>
        <dbReference type="ARBA" id="ARBA00023157"/>
    </source>
</evidence>
<evidence type="ECO:0000256" key="2">
    <source>
        <dbReference type="ARBA" id="ARBA00022729"/>
    </source>
</evidence>
<organism evidence="6 7">
    <name type="scientific">Elaeophora elaphi</name>
    <dbReference type="NCBI Taxonomy" id="1147741"/>
    <lineage>
        <taxon>Eukaryota</taxon>
        <taxon>Metazoa</taxon>
        <taxon>Ecdysozoa</taxon>
        <taxon>Nematoda</taxon>
        <taxon>Chromadorea</taxon>
        <taxon>Rhabditida</taxon>
        <taxon>Spirurina</taxon>
        <taxon>Spiruromorpha</taxon>
        <taxon>Filarioidea</taxon>
        <taxon>Onchocercidae</taxon>
        <taxon>Elaeophora</taxon>
    </lineage>
</organism>
<sequence length="277" mass="30502">MGSFATLNCNKGYKRTQQNQVACITGTWYPTDDLGECIPISTEISESCASLPPHENGYILYSENGNSTFPSGTLAYLICDSYYRPTFTKQAQCSHGQWSTMELGICQPTANNSCSSLPAVQNGIVKYLMGDETNVTIGTVAELECFNGYVVNGFDVLICESHGWAPAPILGICLKDTKQNDQREKRQEMRPCSNGHPVVFNGQLTYSNEPNSLGAYPSETVAIVRCNRGYTINGTFSDRNPSEIFFLFSGISQSITIQCIVKVCIYLKYLNGFLVLC</sequence>
<evidence type="ECO:0000256" key="4">
    <source>
        <dbReference type="PROSITE-ProRule" id="PRU00302"/>
    </source>
</evidence>
<comment type="caution">
    <text evidence="4">Lacks conserved residue(s) required for the propagation of feature annotation.</text>
</comment>
<dbReference type="GO" id="GO:0005615">
    <property type="term" value="C:extracellular space"/>
    <property type="evidence" value="ECO:0007669"/>
    <property type="project" value="TreeGrafter"/>
</dbReference>
<dbReference type="InterPro" id="IPR051503">
    <property type="entry name" value="ComplSys_Reg/VirEntry_Med"/>
</dbReference>
<dbReference type="InterPro" id="IPR000436">
    <property type="entry name" value="Sushi_SCR_CCP_dom"/>
</dbReference>
<dbReference type="InterPro" id="IPR035976">
    <property type="entry name" value="Sushi/SCR/CCP_sf"/>
</dbReference>
<reference evidence="7" key="1">
    <citation type="submission" date="2017-02" db="UniProtKB">
        <authorList>
            <consortium name="WormBaseParasite"/>
        </authorList>
    </citation>
    <scope>IDENTIFICATION</scope>
</reference>
<keyword evidence="3" id="KW-1015">Disulfide bond</keyword>
<dbReference type="PROSITE" id="PS50923">
    <property type="entry name" value="SUSHI"/>
    <property type="match status" value="1"/>
</dbReference>
<accession>A0A0R3RMA5</accession>
<dbReference type="GO" id="GO:0001851">
    <property type="term" value="F:complement component C3b binding"/>
    <property type="evidence" value="ECO:0007669"/>
    <property type="project" value="TreeGrafter"/>
</dbReference>
<dbReference type="WBParaSite" id="EEL_0000261501-mRNA-1">
    <property type="protein sequence ID" value="EEL_0000261501-mRNA-1"/>
    <property type="gene ID" value="EEL_0000261501"/>
</dbReference>
<dbReference type="AlphaFoldDB" id="A0A0R3RMA5"/>
<keyword evidence="6" id="KW-1185">Reference proteome</keyword>
<evidence type="ECO:0000313" key="7">
    <source>
        <dbReference type="WBParaSite" id="EEL_0000261501-mRNA-1"/>
    </source>
</evidence>
<dbReference type="STRING" id="1147741.A0A0R3RMA5"/>
<protein>
    <submittedName>
        <fullName evidence="7">Sushi domain-containing protein</fullName>
    </submittedName>
</protein>
<dbReference type="PANTHER" id="PTHR45785:SF12">
    <property type="entry name" value="COMPLEMENT FACTOR H-RELATED PROTEIN 1-RELATED"/>
    <property type="match status" value="1"/>
</dbReference>
<dbReference type="Pfam" id="PF00084">
    <property type="entry name" value="Sushi"/>
    <property type="match status" value="2"/>
</dbReference>
<evidence type="ECO:0000313" key="6">
    <source>
        <dbReference type="Proteomes" id="UP000050640"/>
    </source>
</evidence>
<proteinExistence type="predicted"/>
<feature type="domain" description="Sushi" evidence="5">
    <location>
        <begin position="1"/>
        <end position="39"/>
    </location>
</feature>
<keyword evidence="1 4" id="KW-0768">Sushi</keyword>
<dbReference type="SUPFAM" id="SSF57535">
    <property type="entry name" value="Complement control module/SCR domain"/>
    <property type="match status" value="2"/>
</dbReference>
<dbReference type="Proteomes" id="UP000050640">
    <property type="component" value="Unplaced"/>
</dbReference>
<evidence type="ECO:0000256" key="1">
    <source>
        <dbReference type="ARBA" id="ARBA00022659"/>
    </source>
</evidence>
<dbReference type="Gene3D" id="2.10.70.10">
    <property type="entry name" value="Complement Module, domain 1"/>
    <property type="match status" value="2"/>
</dbReference>